<dbReference type="Pfam" id="PF20789">
    <property type="entry name" value="4HBT_3C"/>
    <property type="match status" value="1"/>
</dbReference>
<gene>
    <name evidence="4" type="ORF">JOF56_007627</name>
</gene>
<evidence type="ECO:0000313" key="4">
    <source>
        <dbReference type="EMBL" id="MBP2327242.1"/>
    </source>
</evidence>
<feature type="domain" description="Acyl-CoA thioesterase-like N-terminal HotDog" evidence="2">
    <location>
        <begin position="22"/>
        <end position="103"/>
    </location>
</feature>
<dbReference type="Gene3D" id="2.40.160.210">
    <property type="entry name" value="Acyl-CoA thioesterase, double hotdog domain"/>
    <property type="match status" value="1"/>
</dbReference>
<reference evidence="4 5" key="1">
    <citation type="submission" date="2021-03" db="EMBL/GenBank/DDBJ databases">
        <title>Sequencing the genomes of 1000 actinobacteria strains.</title>
        <authorList>
            <person name="Klenk H.-P."/>
        </authorList>
    </citation>
    <scope>NUCLEOTIDE SEQUENCE [LARGE SCALE GENOMIC DNA]</scope>
    <source>
        <strain evidence="4 5">DSM 46670</strain>
    </source>
</reference>
<evidence type="ECO:0008006" key="6">
    <source>
        <dbReference type="Google" id="ProtNLM"/>
    </source>
</evidence>
<evidence type="ECO:0000256" key="1">
    <source>
        <dbReference type="SAM" id="MobiDB-lite"/>
    </source>
</evidence>
<organism evidence="4 5">
    <name type="scientific">Kibdelosporangium banguiense</name>
    <dbReference type="NCBI Taxonomy" id="1365924"/>
    <lineage>
        <taxon>Bacteria</taxon>
        <taxon>Bacillati</taxon>
        <taxon>Actinomycetota</taxon>
        <taxon>Actinomycetes</taxon>
        <taxon>Pseudonocardiales</taxon>
        <taxon>Pseudonocardiaceae</taxon>
        <taxon>Kibdelosporangium</taxon>
    </lineage>
</organism>
<dbReference type="InterPro" id="IPR029069">
    <property type="entry name" value="HotDog_dom_sf"/>
</dbReference>
<dbReference type="InterPro" id="IPR049450">
    <property type="entry name" value="ACOT8-like_C"/>
</dbReference>
<comment type="caution">
    <text evidence="4">The sequence shown here is derived from an EMBL/GenBank/DDBJ whole genome shotgun (WGS) entry which is preliminary data.</text>
</comment>
<evidence type="ECO:0000313" key="5">
    <source>
        <dbReference type="Proteomes" id="UP001519332"/>
    </source>
</evidence>
<dbReference type="SUPFAM" id="SSF54637">
    <property type="entry name" value="Thioesterase/thiol ester dehydrase-isomerase"/>
    <property type="match status" value="2"/>
</dbReference>
<keyword evidence="5" id="KW-1185">Reference proteome</keyword>
<feature type="region of interest" description="Disordered" evidence="1">
    <location>
        <begin position="1"/>
        <end position="34"/>
    </location>
</feature>
<proteinExistence type="predicted"/>
<dbReference type="InterPro" id="IPR049449">
    <property type="entry name" value="TesB_ACOT8-like_N"/>
</dbReference>
<accession>A0ABS4TS53</accession>
<protein>
    <recommendedName>
        <fullName evidence="6">Thioesterase family protein</fullName>
    </recommendedName>
</protein>
<name>A0ABS4TS53_9PSEU</name>
<evidence type="ECO:0000259" key="3">
    <source>
        <dbReference type="Pfam" id="PF20789"/>
    </source>
</evidence>
<feature type="compositionally biased region" description="Basic and acidic residues" evidence="1">
    <location>
        <begin position="1"/>
        <end position="15"/>
    </location>
</feature>
<dbReference type="EMBL" id="JAGINW010000001">
    <property type="protein sequence ID" value="MBP2327242.1"/>
    <property type="molecule type" value="Genomic_DNA"/>
</dbReference>
<dbReference type="Pfam" id="PF13622">
    <property type="entry name" value="4HBT_3"/>
    <property type="match status" value="1"/>
</dbReference>
<dbReference type="Proteomes" id="UP001519332">
    <property type="component" value="Unassembled WGS sequence"/>
</dbReference>
<dbReference type="InterPro" id="IPR042171">
    <property type="entry name" value="Acyl-CoA_hotdog"/>
</dbReference>
<evidence type="ECO:0000259" key="2">
    <source>
        <dbReference type="Pfam" id="PF13622"/>
    </source>
</evidence>
<sequence>MTAKAFYRDVGDGRFESGPATAGPWSPKTQHAGPPSALLARALESFDGGRLRVARVTVEVPRPVPVGDVRVEVRPVRSGGRAELLEAELTSDGQPVMLARAWRLAPGPADTPVLRAHSDPPPLPAPQPDHGMAGAHVDGYIAAIEWRFLDGGGFDTLGPGTAWARPRIPLVEGETDTPLGRVLTLADASWAVGFELDRHRQLVINTDITVALHRPPVGEWFCMHTSTSASPGGSGLAVGQLSDQDGDCGRIVQTILVTSR</sequence>
<dbReference type="RefSeq" id="WP_245378538.1">
    <property type="nucleotide sequence ID" value="NZ_JAGINW010000001.1"/>
</dbReference>
<feature type="domain" description="Acyl-CoA thioesterase-like C-terminal" evidence="3">
    <location>
        <begin position="120"/>
        <end position="256"/>
    </location>
</feature>